<keyword evidence="4" id="KW-0547">Nucleotide-binding</keyword>
<evidence type="ECO:0000256" key="7">
    <source>
        <dbReference type="ARBA" id="ARBA00023204"/>
    </source>
</evidence>
<dbReference type="KEGG" id="uam:UABAM_05925"/>
<keyword evidence="5 9" id="KW-0227">DNA damage</keyword>
<feature type="coiled-coil region" evidence="10">
    <location>
        <begin position="316"/>
        <end position="353"/>
    </location>
</feature>
<dbReference type="Gene3D" id="3.40.50.300">
    <property type="entry name" value="P-loop containing nucleotide triphosphate hydrolases"/>
    <property type="match status" value="2"/>
</dbReference>
<dbReference type="PANTHER" id="PTHR11059:SF0">
    <property type="entry name" value="DNA REPAIR PROTEIN RECN"/>
    <property type="match status" value="1"/>
</dbReference>
<dbReference type="CDD" id="cd03241">
    <property type="entry name" value="ABC_RecN"/>
    <property type="match status" value="2"/>
</dbReference>
<feature type="domain" description="RecF/RecN/SMC N-terminal" evidence="11">
    <location>
        <begin position="4"/>
        <end position="523"/>
    </location>
</feature>
<dbReference type="InterPro" id="IPR004604">
    <property type="entry name" value="DNA_recomb/repair_RecN"/>
</dbReference>
<dbReference type="OrthoDB" id="9806954at2"/>
<dbReference type="Pfam" id="PF02463">
    <property type="entry name" value="SMC_N"/>
    <property type="match status" value="1"/>
</dbReference>
<comment type="function">
    <text evidence="1 9">May be involved in recombinational repair of damaged DNA.</text>
</comment>
<evidence type="ECO:0000259" key="11">
    <source>
        <dbReference type="Pfam" id="PF02463"/>
    </source>
</evidence>
<dbReference type="SUPFAM" id="SSF52540">
    <property type="entry name" value="P-loop containing nucleoside triphosphate hydrolases"/>
    <property type="match status" value="1"/>
</dbReference>
<dbReference type="InterPro" id="IPR027417">
    <property type="entry name" value="P-loop_NTPase"/>
</dbReference>
<evidence type="ECO:0000256" key="1">
    <source>
        <dbReference type="ARBA" id="ARBA00003618"/>
    </source>
</evidence>
<protein>
    <recommendedName>
        <fullName evidence="3 9">DNA repair protein RecN</fullName>
    </recommendedName>
    <alternativeName>
        <fullName evidence="8 9">Recombination protein N</fullName>
    </alternativeName>
</protein>
<dbReference type="PIRSF" id="PIRSF003128">
    <property type="entry name" value="RecN"/>
    <property type="match status" value="1"/>
</dbReference>
<feature type="coiled-coil region" evidence="10">
    <location>
        <begin position="150"/>
        <end position="177"/>
    </location>
</feature>
<organism evidence="12 13">
    <name type="scientific">Uabimicrobium amorphum</name>
    <dbReference type="NCBI Taxonomy" id="2596890"/>
    <lineage>
        <taxon>Bacteria</taxon>
        <taxon>Pseudomonadati</taxon>
        <taxon>Planctomycetota</taxon>
        <taxon>Candidatus Uabimicrobiia</taxon>
        <taxon>Candidatus Uabimicrobiales</taxon>
        <taxon>Candidatus Uabimicrobiaceae</taxon>
        <taxon>Candidatus Uabimicrobium</taxon>
    </lineage>
</organism>
<keyword evidence="10" id="KW-0175">Coiled coil</keyword>
<comment type="similarity">
    <text evidence="2 9">Belongs to the RecN family.</text>
</comment>
<accession>A0A5S9F6S4</accession>
<reference evidence="12 13" key="1">
    <citation type="submission" date="2019-08" db="EMBL/GenBank/DDBJ databases">
        <title>Complete genome sequence of Candidatus Uab amorphum.</title>
        <authorList>
            <person name="Shiratori T."/>
            <person name="Suzuki S."/>
            <person name="Kakizawa Y."/>
            <person name="Ishida K."/>
        </authorList>
    </citation>
    <scope>NUCLEOTIDE SEQUENCE [LARGE SCALE GENOMIC DNA]</scope>
    <source>
        <strain evidence="12 13">SRT547</strain>
    </source>
</reference>
<dbReference type="PANTHER" id="PTHR11059">
    <property type="entry name" value="DNA REPAIR PROTEIN RECN"/>
    <property type="match status" value="1"/>
</dbReference>
<dbReference type="EMBL" id="AP019860">
    <property type="protein sequence ID" value="BBM87513.1"/>
    <property type="molecule type" value="Genomic_DNA"/>
</dbReference>
<dbReference type="GO" id="GO:0005524">
    <property type="term" value="F:ATP binding"/>
    <property type="evidence" value="ECO:0007669"/>
    <property type="project" value="UniProtKB-KW"/>
</dbReference>
<dbReference type="GO" id="GO:0009432">
    <property type="term" value="P:SOS response"/>
    <property type="evidence" value="ECO:0007669"/>
    <property type="project" value="TreeGrafter"/>
</dbReference>
<evidence type="ECO:0000313" key="13">
    <source>
        <dbReference type="Proteomes" id="UP000326354"/>
    </source>
</evidence>
<keyword evidence="6" id="KW-0067">ATP-binding</keyword>
<evidence type="ECO:0000256" key="3">
    <source>
        <dbReference type="ARBA" id="ARBA00021315"/>
    </source>
</evidence>
<dbReference type="GO" id="GO:0006281">
    <property type="term" value="P:DNA repair"/>
    <property type="evidence" value="ECO:0007669"/>
    <property type="project" value="UniProtKB-KW"/>
</dbReference>
<evidence type="ECO:0000256" key="4">
    <source>
        <dbReference type="ARBA" id="ARBA00022741"/>
    </source>
</evidence>
<dbReference type="Proteomes" id="UP000326354">
    <property type="component" value="Chromosome"/>
</dbReference>
<evidence type="ECO:0000256" key="5">
    <source>
        <dbReference type="ARBA" id="ARBA00022763"/>
    </source>
</evidence>
<dbReference type="GO" id="GO:0043590">
    <property type="term" value="C:bacterial nucleoid"/>
    <property type="evidence" value="ECO:0007669"/>
    <property type="project" value="TreeGrafter"/>
</dbReference>
<dbReference type="RefSeq" id="WP_151971530.1">
    <property type="nucleotide sequence ID" value="NZ_AP019860.1"/>
</dbReference>
<dbReference type="AlphaFoldDB" id="A0A5S9F6S4"/>
<evidence type="ECO:0000256" key="9">
    <source>
        <dbReference type="PIRNR" id="PIRNR003128"/>
    </source>
</evidence>
<keyword evidence="7 9" id="KW-0234">DNA repair</keyword>
<dbReference type="NCBIfam" id="TIGR00634">
    <property type="entry name" value="recN"/>
    <property type="match status" value="1"/>
</dbReference>
<evidence type="ECO:0000256" key="2">
    <source>
        <dbReference type="ARBA" id="ARBA00009441"/>
    </source>
</evidence>
<dbReference type="InterPro" id="IPR003395">
    <property type="entry name" value="RecF/RecN/SMC_N"/>
</dbReference>
<evidence type="ECO:0000256" key="6">
    <source>
        <dbReference type="ARBA" id="ARBA00022840"/>
    </source>
</evidence>
<evidence type="ECO:0000256" key="8">
    <source>
        <dbReference type="ARBA" id="ARBA00033408"/>
    </source>
</evidence>
<name>A0A5S9F6S4_UABAM</name>
<sequence length="568" mass="63979">MLLELKIKNLAIIESVEANFGTGLNVITGETGAGKSILLAALNLVIGGRSDKELIRSGEDEASVEAVFSNTQDVCDLLDEWGIQAEVEEPIILRRTLHISGRSRAFVNCAAVPTNQIRKLAPLILDFGRQHEQSVLMNAEQHVQLLDRYANQTNDKVAKKYREVVELEKEFSRLEASKSSRVEKKEFLIFQKNNIEQVDLQPNEEDELTNELNRLSDIDHCRDLARNCEKDLYKRPDNIHEQLAHVVSNLTDLSVIDASVEHVVKDLENALISVQEAADSLHSYEKGLHADPEQIEDVQDRLDQVIELQNRYGGTYESVIERYNEIDKELAELEEKDKRQEALHDIIEKAKKELCQRALKLSNSRQKAAQKLMPLIQKELHDLAMENASFDIDLQKVSQDPHAIAYAIEGKLHYINSNGMENVYFLFSANKGEELRSLEKVASGGEMSRIMLAIKRIIGGAFAVPTVIFDEIDSGISGQASTSVAQKLRQIVDDDLPPQQIICISHTAQVAAEADHHFLVQKQTVDERTHSRIVKMNYKERLDEVARMLAGDQSKTQALALAEKLVKK</sequence>
<gene>
    <name evidence="12" type="ORF">UABAM_05925</name>
</gene>
<dbReference type="GO" id="GO:0006310">
    <property type="term" value="P:DNA recombination"/>
    <property type="evidence" value="ECO:0007669"/>
    <property type="project" value="InterPro"/>
</dbReference>
<keyword evidence="13" id="KW-1185">Reference proteome</keyword>
<proteinExistence type="inferred from homology"/>
<evidence type="ECO:0000313" key="12">
    <source>
        <dbReference type="EMBL" id="BBM87513.1"/>
    </source>
</evidence>
<evidence type="ECO:0000256" key="10">
    <source>
        <dbReference type="SAM" id="Coils"/>
    </source>
</evidence>